<gene>
    <name evidence="2" type="ORF">RC083_06540</name>
</gene>
<comment type="caution">
    <text evidence="2">The sequence shown here is derived from an EMBL/GenBank/DDBJ whole genome shotgun (WGS) entry which is preliminary data.</text>
</comment>
<evidence type="ECO:0000313" key="2">
    <source>
        <dbReference type="EMBL" id="MDQ9091248.1"/>
    </source>
</evidence>
<keyword evidence="1" id="KW-0472">Membrane</keyword>
<dbReference type="EMBL" id="JAVIFY010000003">
    <property type="protein sequence ID" value="MDQ9091248.1"/>
    <property type="molecule type" value="Genomic_DNA"/>
</dbReference>
<protein>
    <recommendedName>
        <fullName evidence="4">Orphan protein</fullName>
    </recommendedName>
</protein>
<name>A0ABU1B9Q3_PSEHA</name>
<evidence type="ECO:0000313" key="3">
    <source>
        <dbReference type="Proteomes" id="UP001226574"/>
    </source>
</evidence>
<dbReference type="RefSeq" id="WP_309038641.1">
    <property type="nucleotide sequence ID" value="NZ_JAVIFY010000003.1"/>
</dbReference>
<accession>A0ABU1B9Q3</accession>
<feature type="transmembrane region" description="Helical" evidence="1">
    <location>
        <begin position="57"/>
        <end position="77"/>
    </location>
</feature>
<reference evidence="2 3" key="1">
    <citation type="submission" date="2023-08" db="EMBL/GenBank/DDBJ databases">
        <title>Pseudoalteromonas haloplanktis LL1 genome.</title>
        <authorList>
            <person name="Wu S."/>
        </authorList>
    </citation>
    <scope>NUCLEOTIDE SEQUENCE [LARGE SCALE GENOMIC DNA]</scope>
    <source>
        <strain evidence="2 3">LL1</strain>
    </source>
</reference>
<dbReference type="Proteomes" id="UP001226574">
    <property type="component" value="Unassembled WGS sequence"/>
</dbReference>
<keyword evidence="1" id="KW-1133">Transmembrane helix</keyword>
<evidence type="ECO:0000256" key="1">
    <source>
        <dbReference type="SAM" id="Phobius"/>
    </source>
</evidence>
<organism evidence="2 3">
    <name type="scientific">Pseudoalteromonas haloplanktis</name>
    <name type="common">Alteromonas haloplanktis</name>
    <dbReference type="NCBI Taxonomy" id="228"/>
    <lineage>
        <taxon>Bacteria</taxon>
        <taxon>Pseudomonadati</taxon>
        <taxon>Pseudomonadota</taxon>
        <taxon>Gammaproteobacteria</taxon>
        <taxon>Alteromonadales</taxon>
        <taxon>Pseudoalteromonadaceae</taxon>
        <taxon>Pseudoalteromonas</taxon>
    </lineage>
</organism>
<proteinExistence type="predicted"/>
<keyword evidence="1" id="KW-0812">Transmembrane</keyword>
<keyword evidence="3" id="KW-1185">Reference proteome</keyword>
<evidence type="ECO:0008006" key="4">
    <source>
        <dbReference type="Google" id="ProtNLM"/>
    </source>
</evidence>
<sequence>MSDFNEVLTQKKVDDYILHQKKREVHRILYIEFTSIENDADKPCNKREIFSLTFMKALAFSLLYSILMLVALLTLSYHM</sequence>